<evidence type="ECO:0000313" key="4">
    <source>
        <dbReference type="Proteomes" id="UP001598138"/>
    </source>
</evidence>
<name>A0ABW6DAR3_9BACT</name>
<keyword evidence="1" id="KW-0175">Coiled coil</keyword>
<comment type="caution">
    <text evidence="3">The sequence shown here is derived from an EMBL/GenBank/DDBJ whole genome shotgun (WGS) entry which is preliminary data.</text>
</comment>
<dbReference type="Proteomes" id="UP001598138">
    <property type="component" value="Unassembled WGS sequence"/>
</dbReference>
<evidence type="ECO:0000313" key="3">
    <source>
        <dbReference type="EMBL" id="MFD3394002.1"/>
    </source>
</evidence>
<accession>A0ABW6DAR3</accession>
<evidence type="ECO:0000256" key="2">
    <source>
        <dbReference type="SAM" id="SignalP"/>
    </source>
</evidence>
<keyword evidence="2" id="KW-0732">Signal</keyword>
<keyword evidence="4" id="KW-1185">Reference proteome</keyword>
<sequence length="225" mass="25829">MIKGILFGLLCTLATSSMYAQVFSGLEEIDKAKKEGFYTYINSEEKYVIEAWKKYLKQVGSVENGRNGGTLNVYSAKIKEISDKPVSLLSKVSEEKNKTKLFVSISTGPDMYIQTGHESFREASNWVEEFVRLINLEEDVRVEEKKLNELISNKAKQQKLADRFVRELDSNKRQAELLTKKLEEAKVEKEKILANQEQNRLDLKTNEDAILQQAQKLETAKQKIK</sequence>
<organism evidence="3 4">
    <name type="scientific">Aquirufa avitistagni</name>
    <dbReference type="NCBI Taxonomy" id="3104728"/>
    <lineage>
        <taxon>Bacteria</taxon>
        <taxon>Pseudomonadati</taxon>
        <taxon>Bacteroidota</taxon>
        <taxon>Cytophagia</taxon>
        <taxon>Cytophagales</taxon>
        <taxon>Flectobacillaceae</taxon>
        <taxon>Aquirufa</taxon>
    </lineage>
</organism>
<evidence type="ECO:0000256" key="1">
    <source>
        <dbReference type="SAM" id="Coils"/>
    </source>
</evidence>
<reference evidence="3 4" key="1">
    <citation type="submission" date="2024-03" db="EMBL/GenBank/DDBJ databases">
        <title>Aquirufa genome sequencing.</title>
        <authorList>
            <person name="Pitt A."/>
            <person name="Hahn M.W."/>
        </authorList>
    </citation>
    <scope>NUCLEOTIDE SEQUENCE [LARGE SCALE GENOMIC DNA]</scope>
    <source>
        <strain evidence="3 4">OSTEICH-129V</strain>
    </source>
</reference>
<feature type="coiled-coil region" evidence="1">
    <location>
        <begin position="133"/>
        <end position="199"/>
    </location>
</feature>
<feature type="signal peptide" evidence="2">
    <location>
        <begin position="1"/>
        <end position="20"/>
    </location>
</feature>
<protein>
    <recommendedName>
        <fullName evidence="5">PH domain-containing protein</fullName>
    </recommendedName>
</protein>
<dbReference type="RefSeq" id="WP_377982878.1">
    <property type="nucleotide sequence ID" value="NZ_JBBKXZ010000001.1"/>
</dbReference>
<gene>
    <name evidence="3" type="ORF">U0R10_05165</name>
</gene>
<proteinExistence type="predicted"/>
<dbReference type="EMBL" id="JBBKXZ010000001">
    <property type="protein sequence ID" value="MFD3394002.1"/>
    <property type="molecule type" value="Genomic_DNA"/>
</dbReference>
<evidence type="ECO:0008006" key="5">
    <source>
        <dbReference type="Google" id="ProtNLM"/>
    </source>
</evidence>
<feature type="chain" id="PRO_5047070350" description="PH domain-containing protein" evidence="2">
    <location>
        <begin position="21"/>
        <end position="225"/>
    </location>
</feature>